<name>A0A218NP82_9ARCH</name>
<dbReference type="Proteomes" id="UP000197679">
    <property type="component" value="Chromosome"/>
</dbReference>
<dbReference type="KEGG" id="marh:Mia14_1004"/>
<dbReference type="SUPFAM" id="SSF140914">
    <property type="entry name" value="PriB N-terminal domain-like"/>
    <property type="match status" value="1"/>
</dbReference>
<keyword evidence="4" id="KW-1185">Reference proteome</keyword>
<protein>
    <submittedName>
        <fullName evidence="3">DNA primase large subunit</fullName>
    </submittedName>
</protein>
<feature type="compositionally biased region" description="Basic and acidic residues" evidence="1">
    <location>
        <begin position="309"/>
        <end position="320"/>
    </location>
</feature>
<sequence>MYSSEDLNFAYRYPFTDIAKQIISSLNLTSIDFKYLELGKERAISDIKGDLPYYDILIDSIKLDEIISYAYAKMMVMALKRPDYVEKFSVSESKRALQAMEKDSEQDIFKLSSSLGITLHKDQNDNFLIKFNVYLHNIPNDPFFALSNQQLHNGLVIISFNKLKRLLERASYNTIKESFNYEEKVKLPKEVMDYSKGIRDETKVVIKGKNNTAWIEKLLETPITDVRHRTVNLILAPYLVNIKGLSVDDAFKVITDYIEKCKTVNPDTKINETYIRYQIEYAKSKGTKPLKFSNAKELLSGLIDFDVRAESESKDSDKDKTKKGKNKQGKSE</sequence>
<dbReference type="GeneID" id="33314540"/>
<dbReference type="RefSeq" id="WP_088820565.1">
    <property type="nucleotide sequence ID" value="NZ_CP019964.1"/>
</dbReference>
<dbReference type="NCBIfam" id="NF033412">
    <property type="entry name" value="primase_PriX"/>
    <property type="match status" value="1"/>
</dbReference>
<dbReference type="InterPro" id="IPR023642">
    <property type="entry name" value="DNA_primase_lsu_PriL"/>
</dbReference>
<dbReference type="OrthoDB" id="10460at2157"/>
<dbReference type="InterPro" id="IPR040865">
    <property type="entry name" value="PriX"/>
</dbReference>
<evidence type="ECO:0000256" key="1">
    <source>
        <dbReference type="SAM" id="MobiDB-lite"/>
    </source>
</evidence>
<proteinExistence type="predicted"/>
<evidence type="ECO:0000259" key="2">
    <source>
        <dbReference type="Pfam" id="PF18689"/>
    </source>
</evidence>
<accession>A0A218NP82</accession>
<feature type="region of interest" description="Disordered" evidence="1">
    <location>
        <begin position="309"/>
        <end position="332"/>
    </location>
</feature>
<dbReference type="Pfam" id="PF18689">
    <property type="entry name" value="PriX"/>
    <property type="match status" value="1"/>
</dbReference>
<dbReference type="GO" id="GO:0003899">
    <property type="term" value="F:DNA-directed RNA polymerase activity"/>
    <property type="evidence" value="ECO:0007669"/>
    <property type="project" value="InterPro"/>
</dbReference>
<feature type="domain" description="Primase X" evidence="2">
    <location>
        <begin position="213"/>
        <end position="296"/>
    </location>
</feature>
<feature type="compositionally biased region" description="Basic residues" evidence="1">
    <location>
        <begin position="321"/>
        <end position="332"/>
    </location>
</feature>
<evidence type="ECO:0000313" key="3">
    <source>
        <dbReference type="EMBL" id="ASI14271.1"/>
    </source>
</evidence>
<dbReference type="EMBL" id="CP019964">
    <property type="protein sequence ID" value="ASI14271.1"/>
    <property type="molecule type" value="Genomic_DNA"/>
</dbReference>
<dbReference type="CDD" id="cd06560">
    <property type="entry name" value="PriL"/>
    <property type="match status" value="1"/>
</dbReference>
<dbReference type="AlphaFoldDB" id="A0A218NP82"/>
<reference evidence="3 4" key="1">
    <citation type="journal article" date="2017" name="Nat. Commun.">
        <title>'ARMAN' archaea depend on association with euryarchaeal host in culture and in situ.</title>
        <authorList>
            <person name="Golyshina O."/>
            <person name="Toshchakov S."/>
            <person name="Makarova K."/>
            <person name="Gavrilov S."/>
            <person name="Korzhenkov A."/>
            <person name="La Cono V."/>
            <person name="Arcadi E."/>
            <person name="Nechitaylo T."/>
            <person name="Ferrer M."/>
            <person name="Kublanov I."/>
            <person name="Wolf Y."/>
            <person name="Yakimov M."/>
            <person name="Golyshin P."/>
            <person name="Slesarev A."/>
            <person name="Kozyavkin S."/>
        </authorList>
    </citation>
    <scope>NUCLEOTIDE SEQUENCE [LARGE SCALE GENOMIC DNA]</scope>
    <source>
        <strain evidence="3 4">Mia14</strain>
    </source>
</reference>
<evidence type="ECO:0000313" key="4">
    <source>
        <dbReference type="Proteomes" id="UP000197679"/>
    </source>
</evidence>
<organism evidence="3 4">
    <name type="scientific">Candidatus Mancarchaeum acidiphilum</name>
    <dbReference type="NCBI Taxonomy" id="1920749"/>
    <lineage>
        <taxon>Archaea</taxon>
        <taxon>Candidatus Micrarchaeota</taxon>
        <taxon>Candidatus Mancarchaeum</taxon>
    </lineage>
</organism>
<gene>
    <name evidence="3" type="ORF">Mia14_1004</name>
</gene>